<name>W1WHM2_9ZZZZ</name>
<comment type="caution">
    <text evidence="1">The sequence shown here is derived from an EMBL/GenBank/DDBJ whole genome shotgun (WGS) entry which is preliminary data.</text>
</comment>
<accession>W1WHM2</accession>
<dbReference type="EMBL" id="AZMM01018949">
    <property type="protein sequence ID" value="ETJ15914.1"/>
    <property type="molecule type" value="Genomic_DNA"/>
</dbReference>
<protein>
    <submittedName>
        <fullName evidence="1">Uncharacterized protein</fullName>
    </submittedName>
</protein>
<organism evidence="1">
    <name type="scientific">human gut metagenome</name>
    <dbReference type="NCBI Taxonomy" id="408170"/>
    <lineage>
        <taxon>unclassified sequences</taxon>
        <taxon>metagenomes</taxon>
        <taxon>organismal metagenomes</taxon>
    </lineage>
</organism>
<reference evidence="1" key="1">
    <citation type="submission" date="2013-12" db="EMBL/GenBank/DDBJ databases">
        <title>A Varibaculum cambriense genome reconstructed from a premature infant gut community with otherwise low bacterial novelty that shifts toward anaerobic metabolism during the third week of life.</title>
        <authorList>
            <person name="Brown C.T."/>
            <person name="Sharon I."/>
            <person name="Thomas B.C."/>
            <person name="Castelle C.J."/>
            <person name="Morowitz M.J."/>
            <person name="Banfield J.F."/>
        </authorList>
    </citation>
    <scope>NUCLEOTIDE SEQUENCE</scope>
</reference>
<proteinExistence type="predicted"/>
<feature type="non-terminal residue" evidence="1">
    <location>
        <position position="94"/>
    </location>
</feature>
<gene>
    <name evidence="1" type="ORF">Q604_UNBc4C00168G0001</name>
</gene>
<sequence>KHYTRKDVSIEERGFWVYKILNLLCKISHIKQVNKQEGVELIVQSWQYEFEFFLHNIFKDSMDCCFIKKPSHNKCWLGIFKYEMQVIVNVLFLL</sequence>
<feature type="non-terminal residue" evidence="1">
    <location>
        <position position="1"/>
    </location>
</feature>
<evidence type="ECO:0000313" key="1">
    <source>
        <dbReference type="EMBL" id="ETJ15914.1"/>
    </source>
</evidence>
<dbReference type="AlphaFoldDB" id="W1WHM2"/>